<dbReference type="GO" id="GO:0004803">
    <property type="term" value="F:transposase activity"/>
    <property type="evidence" value="ECO:0007669"/>
    <property type="project" value="InterPro"/>
</dbReference>
<reference evidence="2 3" key="1">
    <citation type="submission" date="2020-08" db="EMBL/GenBank/DDBJ databases">
        <title>Genomic Encyclopedia of Type Strains, Phase IV (KMG-IV): sequencing the most valuable type-strain genomes for metagenomic binning, comparative biology and taxonomic classification.</title>
        <authorList>
            <person name="Goeker M."/>
        </authorList>
    </citation>
    <scope>NUCLEOTIDE SEQUENCE [LARGE SCALE GENOMIC DNA]</scope>
    <source>
        <strain evidence="2 3">DSM 17328</strain>
    </source>
</reference>
<evidence type="ECO:0000313" key="3">
    <source>
        <dbReference type="Proteomes" id="UP000566324"/>
    </source>
</evidence>
<dbReference type="Pfam" id="PF01526">
    <property type="entry name" value="DDE_Tnp_Tn3"/>
    <property type="match status" value="1"/>
</dbReference>
<evidence type="ECO:0000259" key="1">
    <source>
        <dbReference type="Pfam" id="PF01526"/>
    </source>
</evidence>
<keyword evidence="3" id="KW-1185">Reference proteome</keyword>
<dbReference type="Proteomes" id="UP000566324">
    <property type="component" value="Unassembled WGS sequence"/>
</dbReference>
<dbReference type="AlphaFoldDB" id="A0A7W7F5B2"/>
<protein>
    <submittedName>
        <fullName evidence="2">TnpA family transposase</fullName>
    </submittedName>
</protein>
<dbReference type="GO" id="GO:0006313">
    <property type="term" value="P:DNA transposition"/>
    <property type="evidence" value="ECO:0007669"/>
    <property type="project" value="InterPro"/>
</dbReference>
<accession>A0A7W7F5B2</accession>
<feature type="domain" description="Tn3 transposase DDE" evidence="1">
    <location>
        <begin position="26"/>
        <end position="126"/>
    </location>
</feature>
<dbReference type="EMBL" id="JACHNZ010000005">
    <property type="protein sequence ID" value="MBB4631116.1"/>
    <property type="molecule type" value="Genomic_DNA"/>
</dbReference>
<name>A0A7W7F5B2_9SPHN</name>
<gene>
    <name evidence="2" type="ORF">GGQ98_000723</name>
</gene>
<proteinExistence type="predicted"/>
<sequence>MDDFYAARSNTTPPLPWSNFAPPFSYKALAELGKAMKTAFLCRYLHDEALRREINEGLNVVETWNSANGFIFFGRGGEVASNRLDEQQTSVAALHLLQSCLVYVNTLMLQRVLAEERWRGRMTAADERGLTRSSGRMSARMVRST</sequence>
<dbReference type="InterPro" id="IPR002513">
    <property type="entry name" value="Tn3_Tnp_DDE_dom"/>
</dbReference>
<comment type="caution">
    <text evidence="2">The sequence shown here is derived from an EMBL/GenBank/DDBJ whole genome shotgun (WGS) entry which is preliminary data.</text>
</comment>
<organism evidence="2 3">
    <name type="scientific">Sphingosinicella soli</name>
    <dbReference type="NCBI Taxonomy" id="333708"/>
    <lineage>
        <taxon>Bacteria</taxon>
        <taxon>Pseudomonadati</taxon>
        <taxon>Pseudomonadota</taxon>
        <taxon>Alphaproteobacteria</taxon>
        <taxon>Sphingomonadales</taxon>
        <taxon>Sphingosinicellaceae</taxon>
        <taxon>Sphingosinicella</taxon>
    </lineage>
</organism>
<evidence type="ECO:0000313" key="2">
    <source>
        <dbReference type="EMBL" id="MBB4631116.1"/>
    </source>
</evidence>